<accession>A0A6C0PB77</accession>
<gene>
    <name evidence="1" type="ORF">GZH47_33625</name>
</gene>
<sequence length="294" mass="34154">MGVLEPMIKSYYHESQKDGNRPMRGKLHPSTIGMCDRRIVFDMIMVPKEANDAQLMRIFDNGHGMHHRYEKMFEDMGILVQAEMRIELENISGHTDAWVKIRSFANPHGEDYLVELKSAFSKSFEWMVKNNLPKKEHRAQLTFYMHLTGIKKGIIFVENKDTQEVWEYELEYDPALGQQLMNKAHRLIEMAQQRRLPAIEKGYTPSNYKCAQCPYNIYCHAGATRQDGAVRYPIPFNMGSEIYQDVLRIIAAIQQGDPIPDVLEGSTNGDLVREVTRKNELVTQYTQRWNMECS</sequence>
<dbReference type="Proteomes" id="UP000479114">
    <property type="component" value="Plasmid unnamed2"/>
</dbReference>
<evidence type="ECO:0008006" key="3">
    <source>
        <dbReference type="Google" id="ProtNLM"/>
    </source>
</evidence>
<protein>
    <recommendedName>
        <fullName evidence="3">PD-(D/E)XK endonuclease-like domain-containing protein</fullName>
    </recommendedName>
</protein>
<dbReference type="EMBL" id="CP048288">
    <property type="protein sequence ID" value="QHW35834.1"/>
    <property type="molecule type" value="Genomic_DNA"/>
</dbReference>
<dbReference type="AlphaFoldDB" id="A0A6C0PB77"/>
<name>A0A6C0PB77_9BACL</name>
<keyword evidence="2" id="KW-1185">Reference proteome</keyword>
<dbReference type="Gene3D" id="3.90.320.10">
    <property type="match status" value="1"/>
</dbReference>
<geneLocation type="plasmid" evidence="1 2">
    <name>unnamed2</name>
</geneLocation>
<proteinExistence type="predicted"/>
<dbReference type="InterPro" id="IPR011604">
    <property type="entry name" value="PDDEXK-like_dom_sf"/>
</dbReference>
<evidence type="ECO:0000313" key="1">
    <source>
        <dbReference type="EMBL" id="QHW35834.1"/>
    </source>
</evidence>
<keyword evidence="1" id="KW-0614">Plasmid</keyword>
<evidence type="ECO:0000313" key="2">
    <source>
        <dbReference type="Proteomes" id="UP000479114"/>
    </source>
</evidence>
<organism evidence="1 2">
    <name type="scientific">Paenibacillus rhizovicinus</name>
    <dbReference type="NCBI Taxonomy" id="2704463"/>
    <lineage>
        <taxon>Bacteria</taxon>
        <taxon>Bacillati</taxon>
        <taxon>Bacillota</taxon>
        <taxon>Bacilli</taxon>
        <taxon>Bacillales</taxon>
        <taxon>Paenibacillaceae</taxon>
        <taxon>Paenibacillus</taxon>
    </lineage>
</organism>
<dbReference type="RefSeq" id="WP_162645968.1">
    <property type="nucleotide sequence ID" value="NZ_CP048288.1"/>
</dbReference>
<dbReference type="KEGG" id="prz:GZH47_33625"/>
<reference evidence="1 2" key="1">
    <citation type="submission" date="2020-02" db="EMBL/GenBank/DDBJ databases">
        <title>Paenibacillus sp. nov., isolated from rhizosphere soil of tomato.</title>
        <authorList>
            <person name="Weon H.-Y."/>
            <person name="Lee S.A."/>
        </authorList>
    </citation>
    <scope>NUCLEOTIDE SEQUENCE [LARGE SCALE GENOMIC DNA]</scope>
    <source>
        <strain evidence="1 2">14171R-81</strain>
        <plasmid evidence="1 2">unnamed2</plasmid>
    </source>
</reference>